<keyword evidence="2" id="KW-1015">Disulfide bond</keyword>
<dbReference type="Pfam" id="PF00704">
    <property type="entry name" value="Glyco_hydro_18"/>
    <property type="match status" value="1"/>
</dbReference>
<evidence type="ECO:0000256" key="3">
    <source>
        <dbReference type="ARBA" id="ARBA00023295"/>
    </source>
</evidence>
<dbReference type="CDD" id="cd02872">
    <property type="entry name" value="GH18_chitolectin_chitotriosidase"/>
    <property type="match status" value="1"/>
</dbReference>
<accession>A0A8S1CMP9</accession>
<evidence type="ECO:0000256" key="4">
    <source>
        <dbReference type="RuleBase" id="RU000489"/>
    </source>
</evidence>
<dbReference type="SUPFAM" id="SSF51445">
    <property type="entry name" value="(Trans)glycosidases"/>
    <property type="match status" value="1"/>
</dbReference>
<dbReference type="PROSITE" id="PS51910">
    <property type="entry name" value="GH18_2"/>
    <property type="match status" value="1"/>
</dbReference>
<feature type="domain" description="GH18" evidence="7">
    <location>
        <begin position="34"/>
        <end position="411"/>
    </location>
</feature>
<dbReference type="GO" id="GO:0005576">
    <property type="term" value="C:extracellular region"/>
    <property type="evidence" value="ECO:0007669"/>
    <property type="project" value="TreeGrafter"/>
</dbReference>
<dbReference type="GO" id="GO:0005975">
    <property type="term" value="P:carbohydrate metabolic process"/>
    <property type="evidence" value="ECO:0007669"/>
    <property type="project" value="InterPro"/>
</dbReference>
<evidence type="ECO:0000313" key="8">
    <source>
        <dbReference type="EMBL" id="CAB3372894.1"/>
    </source>
</evidence>
<dbReference type="Proteomes" id="UP000494165">
    <property type="component" value="Unassembled WGS sequence"/>
</dbReference>
<dbReference type="SUPFAM" id="SSF54556">
    <property type="entry name" value="Chitinase insertion domain"/>
    <property type="match status" value="1"/>
</dbReference>
<keyword evidence="9" id="KW-1185">Reference proteome</keyword>
<evidence type="ECO:0000256" key="6">
    <source>
        <dbReference type="SAM" id="SignalP"/>
    </source>
</evidence>
<comment type="similarity">
    <text evidence="5">Belongs to the glycosyl hydrolase 18 family.</text>
</comment>
<comment type="caution">
    <text evidence="8">The sequence shown here is derived from an EMBL/GenBank/DDBJ whole genome shotgun (WGS) entry which is preliminary data.</text>
</comment>
<evidence type="ECO:0000256" key="5">
    <source>
        <dbReference type="RuleBase" id="RU004453"/>
    </source>
</evidence>
<dbReference type="PROSITE" id="PS01095">
    <property type="entry name" value="GH18_1"/>
    <property type="match status" value="1"/>
</dbReference>
<protein>
    <recommendedName>
        <fullName evidence="7">GH18 domain-containing protein</fullName>
    </recommendedName>
</protein>
<dbReference type="GO" id="GO:0004568">
    <property type="term" value="F:chitinase activity"/>
    <property type="evidence" value="ECO:0007669"/>
    <property type="project" value="TreeGrafter"/>
</dbReference>
<keyword evidence="3 4" id="KW-0326">Glycosidase</keyword>
<feature type="signal peptide" evidence="6">
    <location>
        <begin position="1"/>
        <end position="19"/>
    </location>
</feature>
<dbReference type="FunFam" id="3.10.50.10:FF:000001">
    <property type="entry name" value="Chitinase 3-like 1"/>
    <property type="match status" value="1"/>
</dbReference>
<keyword evidence="1 4" id="KW-0378">Hydrolase</keyword>
<dbReference type="InterPro" id="IPR029070">
    <property type="entry name" value="Chitinase_insertion_sf"/>
</dbReference>
<dbReference type="InterPro" id="IPR001579">
    <property type="entry name" value="Glyco_hydro_18_chit_AS"/>
</dbReference>
<reference evidence="8 9" key="1">
    <citation type="submission" date="2020-04" db="EMBL/GenBank/DDBJ databases">
        <authorList>
            <person name="Alioto T."/>
            <person name="Alioto T."/>
            <person name="Gomez Garrido J."/>
        </authorList>
    </citation>
    <scope>NUCLEOTIDE SEQUENCE [LARGE SCALE GENOMIC DNA]</scope>
</reference>
<evidence type="ECO:0000259" key="7">
    <source>
        <dbReference type="PROSITE" id="PS51910"/>
    </source>
</evidence>
<dbReference type="InterPro" id="IPR017853">
    <property type="entry name" value="GH"/>
</dbReference>
<dbReference type="EMBL" id="CADEPI010000077">
    <property type="protein sequence ID" value="CAB3372894.1"/>
    <property type="molecule type" value="Genomic_DNA"/>
</dbReference>
<sequence length="452" mass="50275">MEALITFLLLVSTLTAAQAYSDLKGHGQVGSHKREVVCYVSSWAAYRRAPGNFSLTDLDPTICTHLVYAFAGLNSTSSEIRSLDPYRDLEDNYGLGWYRKLTVMKKQYPHLKVTIAIGGWNEGSTNYSRMAEDPQKRQIFIQSVIKFLDKFDFDGLDLDWEFPANRGGKPEDKENFVTLVKELRAAMPNKLLTAAFGAGETIIKSAYNIRALSTHLDLMHIMAYDYHGTWEGKTGSNAPLRTVDSHDPLSISYTIKLLKSLGAPARKIVLGVPMYGRTFLLKKPAVGEDQQVQPFGEATQERGFQGPYTGEDGFMGYNEICKEVESPSTTWRLMWDETSKTPYAVSGDKWISYDNERSVAEKAKFAIEEDLGGVMVWSIDTDDFRGDCRSNGETGGHFPLVTALNVAMAQVINERSTEVIMTSTTEQTSGSSTLVTSIAVCAISFVMMLRNL</sequence>
<dbReference type="InterPro" id="IPR001223">
    <property type="entry name" value="Glyco_hydro18_cat"/>
</dbReference>
<feature type="chain" id="PRO_5035763179" description="GH18 domain-containing protein" evidence="6">
    <location>
        <begin position="20"/>
        <end position="452"/>
    </location>
</feature>
<organism evidence="8 9">
    <name type="scientific">Cloeon dipterum</name>
    <dbReference type="NCBI Taxonomy" id="197152"/>
    <lineage>
        <taxon>Eukaryota</taxon>
        <taxon>Metazoa</taxon>
        <taxon>Ecdysozoa</taxon>
        <taxon>Arthropoda</taxon>
        <taxon>Hexapoda</taxon>
        <taxon>Insecta</taxon>
        <taxon>Pterygota</taxon>
        <taxon>Palaeoptera</taxon>
        <taxon>Ephemeroptera</taxon>
        <taxon>Pisciforma</taxon>
        <taxon>Baetidae</taxon>
        <taxon>Cloeon</taxon>
    </lineage>
</organism>
<name>A0A8S1CMP9_9INSE</name>
<dbReference type="GO" id="GO:0008061">
    <property type="term" value="F:chitin binding"/>
    <property type="evidence" value="ECO:0007669"/>
    <property type="project" value="InterPro"/>
</dbReference>
<keyword evidence="6" id="KW-0732">Signal</keyword>
<dbReference type="AlphaFoldDB" id="A0A8S1CMP9"/>
<dbReference type="PANTHER" id="PTHR11177">
    <property type="entry name" value="CHITINASE"/>
    <property type="match status" value="1"/>
</dbReference>
<dbReference type="Gene3D" id="3.10.50.10">
    <property type="match status" value="1"/>
</dbReference>
<evidence type="ECO:0000256" key="1">
    <source>
        <dbReference type="ARBA" id="ARBA00022801"/>
    </source>
</evidence>
<gene>
    <name evidence="8" type="ORF">CLODIP_2_CD01909</name>
</gene>
<dbReference type="InterPro" id="IPR011583">
    <property type="entry name" value="Chitinase_II/V-like_cat"/>
</dbReference>
<dbReference type="SMART" id="SM00636">
    <property type="entry name" value="Glyco_18"/>
    <property type="match status" value="1"/>
</dbReference>
<dbReference type="Gene3D" id="3.20.20.80">
    <property type="entry name" value="Glycosidases"/>
    <property type="match status" value="1"/>
</dbReference>
<evidence type="ECO:0000256" key="2">
    <source>
        <dbReference type="ARBA" id="ARBA00023157"/>
    </source>
</evidence>
<dbReference type="GO" id="GO:0006032">
    <property type="term" value="P:chitin catabolic process"/>
    <property type="evidence" value="ECO:0007669"/>
    <property type="project" value="TreeGrafter"/>
</dbReference>
<evidence type="ECO:0000313" key="9">
    <source>
        <dbReference type="Proteomes" id="UP000494165"/>
    </source>
</evidence>
<proteinExistence type="inferred from homology"/>
<dbReference type="PANTHER" id="PTHR11177:SF403">
    <property type="entry name" value="CHITINASE 2-RELATED"/>
    <property type="match status" value="1"/>
</dbReference>
<dbReference type="InterPro" id="IPR050314">
    <property type="entry name" value="Glycosyl_Hydrlase_18"/>
</dbReference>
<dbReference type="OrthoDB" id="73875at2759"/>